<accession>A0AAW0L350</accession>
<evidence type="ECO:0000313" key="2">
    <source>
        <dbReference type="Proteomes" id="UP000237347"/>
    </source>
</evidence>
<gene>
    <name evidence="1" type="ORF">CFP56_008856</name>
</gene>
<dbReference type="Proteomes" id="UP000237347">
    <property type="component" value="Unassembled WGS sequence"/>
</dbReference>
<sequence>MDMETVPSSASVDLHTIRRRIRELAELHDDDVPDLTTTTSDSDEKLLRDFTLDFDNKMHTLNI</sequence>
<dbReference type="EMBL" id="PKMF04000164">
    <property type="protein sequence ID" value="KAK7845812.1"/>
    <property type="molecule type" value="Genomic_DNA"/>
</dbReference>
<reference evidence="1 2" key="1">
    <citation type="journal article" date="2018" name="Sci. Data">
        <title>The draft genome sequence of cork oak.</title>
        <authorList>
            <person name="Ramos A.M."/>
            <person name="Usie A."/>
            <person name="Barbosa P."/>
            <person name="Barros P.M."/>
            <person name="Capote T."/>
            <person name="Chaves I."/>
            <person name="Simoes F."/>
            <person name="Abreu I."/>
            <person name="Carrasquinho I."/>
            <person name="Faro C."/>
            <person name="Guimaraes J.B."/>
            <person name="Mendonca D."/>
            <person name="Nobrega F."/>
            <person name="Rodrigues L."/>
            <person name="Saibo N.J.M."/>
            <person name="Varela M.C."/>
            <person name="Egas C."/>
            <person name="Matos J."/>
            <person name="Miguel C.M."/>
            <person name="Oliveira M.M."/>
            <person name="Ricardo C.P."/>
            <person name="Goncalves S."/>
        </authorList>
    </citation>
    <scope>NUCLEOTIDE SEQUENCE [LARGE SCALE GENOMIC DNA]</scope>
    <source>
        <strain evidence="2">cv. HL8</strain>
    </source>
</reference>
<dbReference type="AlphaFoldDB" id="A0AAW0L350"/>
<keyword evidence="2" id="KW-1185">Reference proteome</keyword>
<comment type="caution">
    <text evidence="1">The sequence shown here is derived from an EMBL/GenBank/DDBJ whole genome shotgun (WGS) entry which is preliminary data.</text>
</comment>
<organism evidence="1 2">
    <name type="scientific">Quercus suber</name>
    <name type="common">Cork oak</name>
    <dbReference type="NCBI Taxonomy" id="58331"/>
    <lineage>
        <taxon>Eukaryota</taxon>
        <taxon>Viridiplantae</taxon>
        <taxon>Streptophyta</taxon>
        <taxon>Embryophyta</taxon>
        <taxon>Tracheophyta</taxon>
        <taxon>Spermatophyta</taxon>
        <taxon>Magnoliopsida</taxon>
        <taxon>eudicotyledons</taxon>
        <taxon>Gunneridae</taxon>
        <taxon>Pentapetalae</taxon>
        <taxon>rosids</taxon>
        <taxon>fabids</taxon>
        <taxon>Fagales</taxon>
        <taxon>Fagaceae</taxon>
        <taxon>Quercus</taxon>
    </lineage>
</organism>
<name>A0AAW0L350_QUESU</name>
<proteinExistence type="predicted"/>
<evidence type="ECO:0000313" key="1">
    <source>
        <dbReference type="EMBL" id="KAK7845812.1"/>
    </source>
</evidence>
<protein>
    <submittedName>
        <fullName evidence="1">Uncharacterized protein</fullName>
    </submittedName>
</protein>